<accession>A0ACC0WT05</accession>
<reference evidence="1 2" key="1">
    <citation type="journal article" date="2022" name="bioRxiv">
        <title>The genome of the oomycete Peronosclerospora sorghi, a cosmopolitan pathogen of maize and sorghum, is inflated with dispersed pseudogenes.</title>
        <authorList>
            <person name="Fletcher K."/>
            <person name="Martin F."/>
            <person name="Isakeit T."/>
            <person name="Cavanaugh K."/>
            <person name="Magill C."/>
            <person name="Michelmore R."/>
        </authorList>
    </citation>
    <scope>NUCLEOTIDE SEQUENCE [LARGE SCALE GENOMIC DNA]</scope>
    <source>
        <strain evidence="1">P6</strain>
    </source>
</reference>
<name>A0ACC0WT05_9STRA</name>
<dbReference type="EMBL" id="CM047580">
    <property type="protein sequence ID" value="KAI9922045.1"/>
    <property type="molecule type" value="Genomic_DNA"/>
</dbReference>
<organism evidence="1 2">
    <name type="scientific">Peronosclerospora sorghi</name>
    <dbReference type="NCBI Taxonomy" id="230839"/>
    <lineage>
        <taxon>Eukaryota</taxon>
        <taxon>Sar</taxon>
        <taxon>Stramenopiles</taxon>
        <taxon>Oomycota</taxon>
        <taxon>Peronosporomycetes</taxon>
        <taxon>Peronosporales</taxon>
        <taxon>Peronosporaceae</taxon>
        <taxon>Peronosclerospora</taxon>
    </lineage>
</organism>
<keyword evidence="2" id="KW-1185">Reference proteome</keyword>
<dbReference type="Proteomes" id="UP001163321">
    <property type="component" value="Chromosome 1"/>
</dbReference>
<evidence type="ECO:0000313" key="1">
    <source>
        <dbReference type="EMBL" id="KAI9922045.1"/>
    </source>
</evidence>
<comment type="caution">
    <text evidence="1">The sequence shown here is derived from an EMBL/GenBank/DDBJ whole genome shotgun (WGS) entry which is preliminary data.</text>
</comment>
<protein>
    <submittedName>
        <fullName evidence="1">Uncharacterized protein</fullName>
    </submittedName>
</protein>
<proteinExistence type="predicted"/>
<sequence>MYSLLSFIKSDTRNVYVPGKLLLSSTKTLIRLSTLQSKVYTCITSAILAVHANFRSKLLVQLSEFTSRTNGTQRFCCLAFNSNTKSSSMSNSEAAAICLNQSASDFSLPAAFSCSLILFARRMRPSIASIYR</sequence>
<gene>
    <name evidence="1" type="ORF">PsorP6_000199</name>
</gene>
<evidence type="ECO:0000313" key="2">
    <source>
        <dbReference type="Proteomes" id="UP001163321"/>
    </source>
</evidence>